<evidence type="ECO:0000313" key="4">
    <source>
        <dbReference type="Proteomes" id="UP001596443"/>
    </source>
</evidence>
<dbReference type="EMBL" id="JBHSWX010000012">
    <property type="protein sequence ID" value="MFC6785941.1"/>
    <property type="molecule type" value="Genomic_DNA"/>
</dbReference>
<evidence type="ECO:0000313" key="3">
    <source>
        <dbReference type="EMBL" id="MFC6785941.1"/>
    </source>
</evidence>
<keyword evidence="4" id="KW-1185">Reference proteome</keyword>
<dbReference type="RefSeq" id="WP_284062758.1">
    <property type="nucleotide sequence ID" value="NZ_CP126158.1"/>
</dbReference>
<proteinExistence type="predicted"/>
<dbReference type="Pfam" id="PF24035">
    <property type="entry name" value="DUF7344"/>
    <property type="match status" value="1"/>
</dbReference>
<name>A0ABD5TBK6_9EURY</name>
<evidence type="ECO:0000256" key="1">
    <source>
        <dbReference type="SAM" id="MobiDB-lite"/>
    </source>
</evidence>
<reference evidence="3 4" key="1">
    <citation type="journal article" date="2019" name="Int. J. Syst. Evol. Microbiol.">
        <title>The Global Catalogue of Microorganisms (GCM) 10K type strain sequencing project: providing services to taxonomists for standard genome sequencing and annotation.</title>
        <authorList>
            <consortium name="The Broad Institute Genomics Platform"/>
            <consortium name="The Broad Institute Genome Sequencing Center for Infectious Disease"/>
            <person name="Wu L."/>
            <person name="Ma J."/>
        </authorList>
    </citation>
    <scope>NUCLEOTIDE SEQUENCE [LARGE SCALE GENOMIC DNA]</scope>
    <source>
        <strain evidence="3 4">SYNS20</strain>
    </source>
</reference>
<accession>A0ABD5TBK6</accession>
<gene>
    <name evidence="3" type="ORF">ACFQFD_08110</name>
</gene>
<dbReference type="Gene3D" id="1.10.10.10">
    <property type="entry name" value="Winged helix-like DNA-binding domain superfamily/Winged helix DNA-binding domain"/>
    <property type="match status" value="1"/>
</dbReference>
<dbReference type="GeneID" id="81209003"/>
<dbReference type="InterPro" id="IPR036388">
    <property type="entry name" value="WH-like_DNA-bd_sf"/>
</dbReference>
<dbReference type="InterPro" id="IPR055768">
    <property type="entry name" value="DUF7344"/>
</dbReference>
<feature type="domain" description="DUF7344" evidence="2">
    <location>
        <begin position="18"/>
        <end position="109"/>
    </location>
</feature>
<comment type="caution">
    <text evidence="3">The sequence shown here is derived from an EMBL/GenBank/DDBJ whole genome shotgun (WGS) entry which is preliminary data.</text>
</comment>
<feature type="region of interest" description="Disordered" evidence="1">
    <location>
        <begin position="51"/>
        <end position="76"/>
    </location>
</feature>
<evidence type="ECO:0000259" key="2">
    <source>
        <dbReference type="Pfam" id="PF24035"/>
    </source>
</evidence>
<protein>
    <recommendedName>
        <fullName evidence="2">DUF7344 domain-containing protein</fullName>
    </recommendedName>
</protein>
<dbReference type="AlphaFoldDB" id="A0ABD5TBK6"/>
<sequence>MTETTRAPANEGENILALVNHRRRRAVLRYLWGRSDPVEVERLATAVASMEAVDTAEEPDADRSGSGAVDSAGGRPSVERVSIRLVHVHLPKLAETGVVEYDHDASTVEFNGVSSCEVDSLRRIERIAGELAGAADSTRAS</sequence>
<dbReference type="Proteomes" id="UP001596443">
    <property type="component" value="Unassembled WGS sequence"/>
</dbReference>
<organism evidence="3 4">
    <name type="scientific">Halobaculum halobium</name>
    <dbReference type="NCBI Taxonomy" id="3032281"/>
    <lineage>
        <taxon>Archaea</taxon>
        <taxon>Methanobacteriati</taxon>
        <taxon>Methanobacteriota</taxon>
        <taxon>Stenosarchaea group</taxon>
        <taxon>Halobacteria</taxon>
        <taxon>Halobacteriales</taxon>
        <taxon>Haloferacaceae</taxon>
        <taxon>Halobaculum</taxon>
    </lineage>
</organism>